<comment type="caution">
    <text evidence="1">The sequence shown here is derived from an EMBL/GenBank/DDBJ whole genome shotgun (WGS) entry which is preliminary data.</text>
</comment>
<dbReference type="EMBL" id="JANAKD010002836">
    <property type="protein sequence ID" value="KAJ3472813.1"/>
    <property type="molecule type" value="Genomic_DNA"/>
</dbReference>
<reference evidence="1" key="1">
    <citation type="submission" date="2022-07" db="EMBL/GenBank/DDBJ databases">
        <title>Genome Sequence of Lecanicillium saksenae.</title>
        <authorList>
            <person name="Buettner E."/>
        </authorList>
    </citation>
    <scope>NUCLEOTIDE SEQUENCE</scope>
    <source>
        <strain evidence="1">VT-O1</strain>
    </source>
</reference>
<organism evidence="1 2">
    <name type="scientific">Lecanicillium saksenae</name>
    <dbReference type="NCBI Taxonomy" id="468837"/>
    <lineage>
        <taxon>Eukaryota</taxon>
        <taxon>Fungi</taxon>
        <taxon>Dikarya</taxon>
        <taxon>Ascomycota</taxon>
        <taxon>Pezizomycotina</taxon>
        <taxon>Sordariomycetes</taxon>
        <taxon>Hypocreomycetidae</taxon>
        <taxon>Hypocreales</taxon>
        <taxon>Cordycipitaceae</taxon>
        <taxon>Lecanicillium</taxon>
    </lineage>
</organism>
<evidence type="ECO:0000313" key="1">
    <source>
        <dbReference type="EMBL" id="KAJ3472813.1"/>
    </source>
</evidence>
<gene>
    <name evidence="1" type="ORF">NLG97_g10700</name>
</gene>
<evidence type="ECO:0000313" key="2">
    <source>
        <dbReference type="Proteomes" id="UP001148737"/>
    </source>
</evidence>
<name>A0ACC1QFF3_9HYPO</name>
<dbReference type="Proteomes" id="UP001148737">
    <property type="component" value="Unassembled WGS sequence"/>
</dbReference>
<keyword evidence="2" id="KW-1185">Reference proteome</keyword>
<sequence length="306" mass="31722">MGGITAEVVSQLRDKHNIRPVRVIAGTFMTSLNGMGFSISLLNVVNTSIEGSPNMVELLDAPSEVTGWSAPIQKTTWEAAAGRGDEAGSEAAAATTSDVKPSGLKYDPSAAKDALTTALKNVIAAEPDVTRYDTVVGDGDCGIGLKRGAEAVLKHLEEHPFTGDLVLDVAGIVPVVENTMDGTSGALYAIFLNALVHALRTLSPGEASPSLWASALKQSCDALSKYTPARPGDRTLVDALYPFVETLASSNDVKQAAQASHKAADATKGMKASLGRSVYVGGSGYEEVPDPGAWGLACFFQGLAGN</sequence>
<protein>
    <submittedName>
        <fullName evidence="1">Uncharacterized protein</fullName>
    </submittedName>
</protein>
<accession>A0ACC1QFF3</accession>
<proteinExistence type="predicted"/>